<dbReference type="EMBL" id="VYYT01000877">
    <property type="protein sequence ID" value="KAK2728636.1"/>
    <property type="molecule type" value="Genomic_DNA"/>
</dbReference>
<proteinExistence type="predicted"/>
<evidence type="ECO:0000313" key="2">
    <source>
        <dbReference type="Proteomes" id="UP001281614"/>
    </source>
</evidence>
<dbReference type="AlphaFoldDB" id="A0AAD9XWC5"/>
<gene>
    <name evidence="1" type="ORF">CKAH01_10766</name>
</gene>
<dbReference type="SUPFAM" id="SSF52743">
    <property type="entry name" value="Subtilisin-like"/>
    <property type="match status" value="1"/>
</dbReference>
<organism evidence="1 2">
    <name type="scientific">Colletotrichum kahawae</name>
    <name type="common">Coffee berry disease fungus</name>
    <dbReference type="NCBI Taxonomy" id="34407"/>
    <lineage>
        <taxon>Eukaryota</taxon>
        <taxon>Fungi</taxon>
        <taxon>Dikarya</taxon>
        <taxon>Ascomycota</taxon>
        <taxon>Pezizomycotina</taxon>
        <taxon>Sordariomycetes</taxon>
        <taxon>Hypocreomycetidae</taxon>
        <taxon>Glomerellales</taxon>
        <taxon>Glomerellaceae</taxon>
        <taxon>Colletotrichum</taxon>
        <taxon>Colletotrichum gloeosporioides species complex</taxon>
    </lineage>
</organism>
<protein>
    <submittedName>
        <fullName evidence="1">Extracellular alkaline serine protease</fullName>
    </submittedName>
</protein>
<dbReference type="Proteomes" id="UP001281614">
    <property type="component" value="Unassembled WGS sequence"/>
</dbReference>
<keyword evidence="2" id="KW-1185">Reference proteome</keyword>
<evidence type="ECO:0000313" key="1">
    <source>
        <dbReference type="EMBL" id="KAK2728636.1"/>
    </source>
</evidence>
<dbReference type="GO" id="GO:0006508">
    <property type="term" value="P:proteolysis"/>
    <property type="evidence" value="ECO:0007669"/>
    <property type="project" value="UniProtKB-KW"/>
</dbReference>
<reference evidence="1" key="1">
    <citation type="submission" date="2023-02" db="EMBL/GenBank/DDBJ databases">
        <title>Colletotrichum kahawae CIFC_Que2 genome sequencing and assembly.</title>
        <authorList>
            <person name="Baroncelli R."/>
        </authorList>
    </citation>
    <scope>NUCLEOTIDE SEQUENCE</scope>
    <source>
        <strain evidence="1">CIFC_Que2</strain>
    </source>
</reference>
<sequence>MLRRIIRCPLPDVQRVKIAILDTGVVEDLKERVSDYRDFASRNDADLQDPIGHGTQAVFLIDRIYPEAELYVGRIYDGRHATDDAAALMTEAILYAKNKWGAEIIVTGSGFRNGNTPLELAIDEARDAGILQFAAALSCGNTEDIAFPARTYTDLKLFCMFSTKPNVIDASAFNPPPDAHAKHSFAILGENIELHGTDGIRSISGTSYSAMIGAAVAGLFLEFVRHPDTQGRIEHASRLSTVAGMSAVFNEMATLGGNGLDCIAPWKILPVHLRDEQVNIEAAREDIITTINRALRKR</sequence>
<dbReference type="GO" id="GO:0004252">
    <property type="term" value="F:serine-type endopeptidase activity"/>
    <property type="evidence" value="ECO:0007669"/>
    <property type="project" value="InterPro"/>
</dbReference>
<comment type="caution">
    <text evidence="1">The sequence shown here is derived from an EMBL/GenBank/DDBJ whole genome shotgun (WGS) entry which is preliminary data.</text>
</comment>
<dbReference type="InterPro" id="IPR036852">
    <property type="entry name" value="Peptidase_S8/S53_dom_sf"/>
</dbReference>
<name>A0AAD9XWC5_COLKA</name>
<keyword evidence="1" id="KW-0645">Protease</keyword>
<keyword evidence="1" id="KW-0378">Hydrolase</keyword>
<accession>A0AAD9XWC5</accession>
<dbReference type="Gene3D" id="3.40.50.200">
    <property type="entry name" value="Peptidase S8/S53 domain"/>
    <property type="match status" value="1"/>
</dbReference>